<dbReference type="RefSeq" id="WP_244890040.1">
    <property type="nucleotide sequence ID" value="NZ_CTEE01000001.1"/>
</dbReference>
<dbReference type="InterPro" id="IPR029058">
    <property type="entry name" value="AB_hydrolase_fold"/>
</dbReference>
<dbReference type="InterPro" id="IPR036366">
    <property type="entry name" value="PGBDSf"/>
</dbReference>
<dbReference type="InterPro" id="IPR036365">
    <property type="entry name" value="PGBD-like_sf"/>
</dbReference>
<gene>
    <name evidence="2" type="ORF">BN1232_01670</name>
</gene>
<reference evidence="2 3" key="1">
    <citation type="submission" date="2015-03" db="EMBL/GenBank/DDBJ databases">
        <authorList>
            <person name="Urmite Genomes"/>
        </authorList>
    </citation>
    <scope>NUCLEOTIDE SEQUENCE [LARGE SCALE GENOMIC DNA]</scope>
    <source>
        <strain evidence="2 3">CSUR P1491</strain>
    </source>
</reference>
<name>A0A0E4GWD0_MYCLN</name>
<accession>A0A0E4GWD0</accession>
<dbReference type="STRING" id="141349.BN1232_01670"/>
<dbReference type="InterPro" id="IPR002477">
    <property type="entry name" value="Peptidoglycan-bd-like"/>
</dbReference>
<dbReference type="Gene3D" id="3.40.50.1820">
    <property type="entry name" value="alpha/beta hydrolase"/>
    <property type="match status" value="1"/>
</dbReference>
<evidence type="ECO:0000313" key="3">
    <source>
        <dbReference type="Proteomes" id="UP000199251"/>
    </source>
</evidence>
<proteinExistence type="predicted"/>
<dbReference type="Gene3D" id="1.10.101.10">
    <property type="entry name" value="PGBD-like superfamily/PGBD"/>
    <property type="match status" value="1"/>
</dbReference>
<dbReference type="Pfam" id="PF01471">
    <property type="entry name" value="PG_binding_1"/>
    <property type="match status" value="1"/>
</dbReference>
<organism evidence="2 3">
    <name type="scientific">Mycobacterium lentiflavum</name>
    <dbReference type="NCBI Taxonomy" id="141349"/>
    <lineage>
        <taxon>Bacteria</taxon>
        <taxon>Bacillati</taxon>
        <taxon>Actinomycetota</taxon>
        <taxon>Actinomycetes</taxon>
        <taxon>Mycobacteriales</taxon>
        <taxon>Mycobacteriaceae</taxon>
        <taxon>Mycobacterium</taxon>
        <taxon>Mycobacterium simiae complex</taxon>
    </lineage>
</organism>
<protein>
    <submittedName>
        <fullName evidence="2">Putative peptidoglycan binding domain protein</fullName>
    </submittedName>
</protein>
<dbReference type="SUPFAM" id="SSF53474">
    <property type="entry name" value="alpha/beta-Hydrolases"/>
    <property type="match status" value="1"/>
</dbReference>
<dbReference type="AlphaFoldDB" id="A0A0E4GWD0"/>
<dbReference type="EMBL" id="CTEE01000001">
    <property type="protein sequence ID" value="CQD09188.1"/>
    <property type="molecule type" value="Genomic_DNA"/>
</dbReference>
<feature type="domain" description="Peptidoglycan binding-like" evidence="1">
    <location>
        <begin position="11"/>
        <end position="65"/>
    </location>
</feature>
<sequence length="397" mass="42159">MSLPYRLGSNGPEISYWQSWFQRWYPVYAPPADGSYGNDEVVAVKEMQRRLGLPQTGEFDMVTAARAGYTAPVGTPPPAVRAEGPRHLAVVHRGTGGIIGEDPVSRICQAVSDLVEEQNPTWAATMGGIPVGTAGNPADPSMFKAVSEALTAAQKMIGSALQANPKRKVILGGYSSGAEVTARLRKWMAETHPDNYLCSFSMGDPTRPPGGCFYPFDGWDPGGQGIASWHYGDIRDARHCWLTNISAPGDMYARVPRGKTGEIMQDAYDMVTNFSFRDPVSAAQAIVKAIPEIAEDSGIEVPDALKAVGGGVGGIAQYMIPLLLAGLTGLIGFGNPDTLTGTAAAAAAARIGLTFLAAGTGPHIRYPFDEVWPGQTYLGLAIQHVRDWATRVAPVAA</sequence>
<dbReference type="SUPFAM" id="SSF47090">
    <property type="entry name" value="PGBD-like"/>
    <property type="match status" value="1"/>
</dbReference>
<evidence type="ECO:0000313" key="2">
    <source>
        <dbReference type="EMBL" id="CQD09188.1"/>
    </source>
</evidence>
<evidence type="ECO:0000259" key="1">
    <source>
        <dbReference type="Pfam" id="PF01471"/>
    </source>
</evidence>
<dbReference type="Proteomes" id="UP000199251">
    <property type="component" value="Unassembled WGS sequence"/>
</dbReference>